<dbReference type="SUPFAM" id="SSF51735">
    <property type="entry name" value="NAD(P)-binding Rossmann-fold domains"/>
    <property type="match status" value="1"/>
</dbReference>
<organism evidence="3">
    <name type="scientific">hydrothermal vent metagenome</name>
    <dbReference type="NCBI Taxonomy" id="652676"/>
    <lineage>
        <taxon>unclassified sequences</taxon>
        <taxon>metagenomes</taxon>
        <taxon>ecological metagenomes</taxon>
    </lineage>
</organism>
<evidence type="ECO:0000256" key="1">
    <source>
        <dbReference type="ARBA" id="ARBA00006484"/>
    </source>
</evidence>
<name>A0A160VF03_9ZZZZ</name>
<dbReference type="CDD" id="cd05233">
    <property type="entry name" value="SDR_c"/>
    <property type="match status" value="1"/>
</dbReference>
<dbReference type="PROSITE" id="PS00061">
    <property type="entry name" value="ADH_SHORT"/>
    <property type="match status" value="1"/>
</dbReference>
<accession>A0A160VF03</accession>
<dbReference type="PANTHER" id="PTHR43669">
    <property type="entry name" value="5-KETO-D-GLUCONATE 5-REDUCTASE"/>
    <property type="match status" value="1"/>
</dbReference>
<keyword evidence="2 3" id="KW-0560">Oxidoreductase</keyword>
<dbReference type="GO" id="GO:0004316">
    <property type="term" value="F:3-oxoacyl-[acyl-carrier-protein] reductase (NADPH) activity"/>
    <property type="evidence" value="ECO:0007669"/>
    <property type="project" value="UniProtKB-EC"/>
</dbReference>
<proteinExistence type="inferred from homology"/>
<dbReference type="EC" id="1.1.1.100" evidence="3"/>
<dbReference type="PRINTS" id="PR00081">
    <property type="entry name" value="GDHRDH"/>
</dbReference>
<dbReference type="FunFam" id="3.40.50.720:FF:000084">
    <property type="entry name" value="Short-chain dehydrogenase reductase"/>
    <property type="match status" value="1"/>
</dbReference>
<dbReference type="InterPro" id="IPR002347">
    <property type="entry name" value="SDR_fam"/>
</dbReference>
<evidence type="ECO:0000313" key="3">
    <source>
        <dbReference type="EMBL" id="CUV03390.1"/>
    </source>
</evidence>
<sequence>MKLEGKIALVTGTSPNIMGGIAEGLAEEGADLVCIDINPDYAEQCAQSVIAKGRKAISIACDVTDQTQVTAAVERAKETFGGVDILVNGATLFNTKGILEMSVEEWRRQTDVLLTGAFLFTKLVAKQMIELGRHGNMINIISTAGHQGEPGNIGYGTAKGGLLNFTRAVAMDLAEYGIRVNSLTPTATDRAEGLERAQRWGVKWPGPRLGQRLPGWPADPGAGLPMQKLPSPSHYGKAAAFLASDEAEMITGFDLRVDGGAISKYWIWDPGS</sequence>
<protein>
    <submittedName>
        <fullName evidence="3">3-oxoacyl-[acyl-carrier protein] reductase</fullName>
        <ecNumber evidence="3">1.1.1.100</ecNumber>
    </submittedName>
</protein>
<evidence type="ECO:0000256" key="2">
    <source>
        <dbReference type="ARBA" id="ARBA00023002"/>
    </source>
</evidence>
<dbReference type="PRINTS" id="PR00080">
    <property type="entry name" value="SDRFAMILY"/>
</dbReference>
<dbReference type="EMBL" id="FAXA01000404">
    <property type="protein sequence ID" value="CUV03390.1"/>
    <property type="molecule type" value="Genomic_DNA"/>
</dbReference>
<dbReference type="PANTHER" id="PTHR43669:SF8">
    <property type="entry name" value="SHORT-CHAIN TYPE DEHYDROGENASE_REDUCTASE-RELATED"/>
    <property type="match status" value="1"/>
</dbReference>
<dbReference type="InterPro" id="IPR020904">
    <property type="entry name" value="Sc_DH/Rdtase_CS"/>
</dbReference>
<reference evidence="3" key="1">
    <citation type="submission" date="2015-10" db="EMBL/GenBank/DDBJ databases">
        <authorList>
            <person name="Gilbert D.G."/>
        </authorList>
    </citation>
    <scope>NUCLEOTIDE SEQUENCE</scope>
</reference>
<dbReference type="AlphaFoldDB" id="A0A160VF03"/>
<gene>
    <name evidence="3" type="ORF">MGWOODY_Clf2239</name>
</gene>
<dbReference type="InterPro" id="IPR036291">
    <property type="entry name" value="NAD(P)-bd_dom_sf"/>
</dbReference>
<dbReference type="Gene3D" id="3.40.50.720">
    <property type="entry name" value="NAD(P)-binding Rossmann-like Domain"/>
    <property type="match status" value="1"/>
</dbReference>
<dbReference type="Pfam" id="PF00106">
    <property type="entry name" value="adh_short"/>
    <property type="match status" value="1"/>
</dbReference>
<comment type="similarity">
    <text evidence="1">Belongs to the short-chain dehydrogenases/reductases (SDR) family.</text>
</comment>